<dbReference type="InterPro" id="IPR011010">
    <property type="entry name" value="DNA_brk_join_enz"/>
</dbReference>
<dbReference type="Pfam" id="PF00589">
    <property type="entry name" value="Phage_integrase"/>
    <property type="match status" value="1"/>
</dbReference>
<dbReference type="GO" id="GO:0015074">
    <property type="term" value="P:DNA integration"/>
    <property type="evidence" value="ECO:0007669"/>
    <property type="project" value="UniProtKB-KW"/>
</dbReference>
<gene>
    <name evidence="6" type="ORF">AKL17_3465</name>
</gene>
<evidence type="ECO:0000313" key="7">
    <source>
        <dbReference type="Proteomes" id="UP000076128"/>
    </source>
</evidence>
<evidence type="ECO:0000256" key="3">
    <source>
        <dbReference type="ARBA" id="ARBA00023125"/>
    </source>
</evidence>
<dbReference type="Gene3D" id="1.10.150.130">
    <property type="match status" value="1"/>
</dbReference>
<organism evidence="6 7">
    <name type="scientific">Frigidibacter mobilis</name>
    <dbReference type="NCBI Taxonomy" id="1335048"/>
    <lineage>
        <taxon>Bacteria</taxon>
        <taxon>Pseudomonadati</taxon>
        <taxon>Pseudomonadota</taxon>
        <taxon>Alphaproteobacteria</taxon>
        <taxon>Rhodobacterales</taxon>
        <taxon>Paracoccaceae</taxon>
        <taxon>Frigidibacter</taxon>
    </lineage>
</organism>
<proteinExistence type="inferred from homology"/>
<keyword evidence="3" id="KW-0238">DNA-binding</keyword>
<keyword evidence="2" id="KW-0229">DNA integration</keyword>
<keyword evidence="7" id="KW-1185">Reference proteome</keyword>
<evidence type="ECO:0000256" key="4">
    <source>
        <dbReference type="ARBA" id="ARBA00023172"/>
    </source>
</evidence>
<feature type="domain" description="Tyr recombinase" evidence="5">
    <location>
        <begin position="175"/>
        <end position="354"/>
    </location>
</feature>
<dbReference type="PANTHER" id="PTHR30349">
    <property type="entry name" value="PHAGE INTEGRASE-RELATED"/>
    <property type="match status" value="1"/>
</dbReference>
<keyword evidence="4" id="KW-0233">DNA recombination</keyword>
<reference evidence="6 7" key="1">
    <citation type="submission" date="2015-09" db="EMBL/GenBank/DDBJ databases">
        <title>Complete genome sequence of Defluviimonas alba cai42t isolated from an oilfield in Xinjiang.</title>
        <authorList>
            <person name="Geng S."/>
            <person name="Pan X."/>
            <person name="Wu X."/>
        </authorList>
    </citation>
    <scope>NUCLEOTIDE SEQUENCE [LARGE SCALE GENOMIC DNA]</scope>
    <source>
        <strain evidence="7">cai42</strain>
    </source>
</reference>
<dbReference type="AlphaFoldDB" id="A0A165SSU1"/>
<dbReference type="GO" id="GO:0003677">
    <property type="term" value="F:DNA binding"/>
    <property type="evidence" value="ECO:0007669"/>
    <property type="project" value="UniProtKB-KW"/>
</dbReference>
<dbReference type="RefSeq" id="WP_166507160.1">
    <property type="nucleotide sequence ID" value="NZ_CP012661.1"/>
</dbReference>
<evidence type="ECO:0000256" key="1">
    <source>
        <dbReference type="ARBA" id="ARBA00008857"/>
    </source>
</evidence>
<protein>
    <submittedName>
        <fullName evidence="6">Putative integrase</fullName>
    </submittedName>
</protein>
<dbReference type="Proteomes" id="UP000076128">
    <property type="component" value="Chromosome"/>
</dbReference>
<dbReference type="PANTHER" id="PTHR30349:SF64">
    <property type="entry name" value="PROPHAGE INTEGRASE INTD-RELATED"/>
    <property type="match status" value="1"/>
</dbReference>
<dbReference type="InterPro" id="IPR010998">
    <property type="entry name" value="Integrase_recombinase_N"/>
</dbReference>
<evidence type="ECO:0000259" key="5">
    <source>
        <dbReference type="PROSITE" id="PS51898"/>
    </source>
</evidence>
<dbReference type="SUPFAM" id="SSF56349">
    <property type="entry name" value="DNA breaking-rejoining enzymes"/>
    <property type="match status" value="1"/>
</dbReference>
<dbReference type="Gene3D" id="1.10.443.10">
    <property type="entry name" value="Intergrase catalytic core"/>
    <property type="match status" value="1"/>
</dbReference>
<evidence type="ECO:0000313" key="6">
    <source>
        <dbReference type="EMBL" id="AMY70689.1"/>
    </source>
</evidence>
<accession>A0A165SSU1</accession>
<dbReference type="InterPro" id="IPR050090">
    <property type="entry name" value="Tyrosine_recombinase_XerCD"/>
</dbReference>
<dbReference type="InterPro" id="IPR002104">
    <property type="entry name" value="Integrase_catalytic"/>
</dbReference>
<comment type="similarity">
    <text evidence="1">Belongs to the 'phage' integrase family.</text>
</comment>
<sequence>MVAINIAGIHRVTKKLASGKVVEYHYAFRGGPQFWNSASGTLRGGADYFAAFQHANSKLTERFRRAPKGDTMADLIERYRDSAKFTNLRERTQADYEVWLKRIKTEFGEDPIAMFEEPESVAEIGRWKKTWSGSPKQYDYATSVISVLLNWAVDEDKTLMRHHYHRVPRIYKANRADLIWRPEELVALCAGAPEAARRIAVAASVGGLRPSDLGRIKLAHVEATPAGRRIYLKTRKRGQMVNIPVTQALAEIIDSTPAGQDYLLVNTTGGPLTAPRAAQMIRDLKTAANARQAGAVREELRLYDMRGTAATELLRAGCALNEIAVYMGWDLRHAATIIGIYSKLIPEVADDIRDKLEARSARDAALAAKKAAE</sequence>
<dbReference type="InterPro" id="IPR013762">
    <property type="entry name" value="Integrase-like_cat_sf"/>
</dbReference>
<dbReference type="PROSITE" id="PS51898">
    <property type="entry name" value="TYR_RECOMBINASE"/>
    <property type="match status" value="1"/>
</dbReference>
<name>A0A165SSU1_9RHOB</name>
<dbReference type="GO" id="GO:0006310">
    <property type="term" value="P:DNA recombination"/>
    <property type="evidence" value="ECO:0007669"/>
    <property type="project" value="UniProtKB-KW"/>
</dbReference>
<dbReference type="EMBL" id="CP012661">
    <property type="protein sequence ID" value="AMY70689.1"/>
    <property type="molecule type" value="Genomic_DNA"/>
</dbReference>
<evidence type="ECO:0000256" key="2">
    <source>
        <dbReference type="ARBA" id="ARBA00022908"/>
    </source>
</evidence>
<dbReference type="KEGG" id="daa:AKL17_3465"/>
<dbReference type="STRING" id="1335048.AKL17_3465"/>